<accession>A0AAV4MKR6</accession>
<dbReference type="EMBL" id="BPLR01019847">
    <property type="protein sequence ID" value="GIX72450.1"/>
    <property type="molecule type" value="Genomic_DNA"/>
</dbReference>
<gene>
    <name evidence="1" type="primary">EVAR_54823_1</name>
    <name evidence="1" type="ORF">CEXT_734821</name>
</gene>
<organism evidence="1 2">
    <name type="scientific">Caerostris extrusa</name>
    <name type="common">Bark spider</name>
    <name type="synonym">Caerostris bankana</name>
    <dbReference type="NCBI Taxonomy" id="172846"/>
    <lineage>
        <taxon>Eukaryota</taxon>
        <taxon>Metazoa</taxon>
        <taxon>Ecdysozoa</taxon>
        <taxon>Arthropoda</taxon>
        <taxon>Chelicerata</taxon>
        <taxon>Arachnida</taxon>
        <taxon>Araneae</taxon>
        <taxon>Araneomorphae</taxon>
        <taxon>Entelegynae</taxon>
        <taxon>Araneoidea</taxon>
        <taxon>Araneidae</taxon>
        <taxon>Caerostris</taxon>
    </lineage>
</organism>
<evidence type="ECO:0000313" key="1">
    <source>
        <dbReference type="EMBL" id="GIX72450.1"/>
    </source>
</evidence>
<protein>
    <submittedName>
        <fullName evidence="1">Uncharacterized protein</fullName>
    </submittedName>
</protein>
<dbReference type="Proteomes" id="UP001054945">
    <property type="component" value="Unassembled WGS sequence"/>
</dbReference>
<name>A0AAV4MKR6_CAEEX</name>
<keyword evidence="2" id="KW-1185">Reference proteome</keyword>
<reference evidence="1 2" key="1">
    <citation type="submission" date="2021-06" db="EMBL/GenBank/DDBJ databases">
        <title>Caerostris extrusa draft genome.</title>
        <authorList>
            <person name="Kono N."/>
            <person name="Arakawa K."/>
        </authorList>
    </citation>
    <scope>NUCLEOTIDE SEQUENCE [LARGE SCALE GENOMIC DNA]</scope>
</reference>
<comment type="caution">
    <text evidence="1">The sequence shown here is derived from an EMBL/GenBank/DDBJ whole genome shotgun (WGS) entry which is preliminary data.</text>
</comment>
<evidence type="ECO:0000313" key="2">
    <source>
        <dbReference type="Proteomes" id="UP001054945"/>
    </source>
</evidence>
<dbReference type="AlphaFoldDB" id="A0AAV4MKR6"/>
<sequence length="109" mass="12964">MHRVLVYYSVQKNEPSHSSEWDDFIGRENQERKNLMQLPTVRGHQVFQQPEQMKPATHLWWQFRLVELKQNMRHQGDTTFIDVLNALRVGELTSGHFEILDSTDKKSSR</sequence>
<proteinExistence type="predicted"/>